<evidence type="ECO:0000256" key="2">
    <source>
        <dbReference type="ARBA" id="ARBA00022525"/>
    </source>
</evidence>
<dbReference type="Pfam" id="PF00353">
    <property type="entry name" value="HemolysinCabind"/>
    <property type="match status" value="6"/>
</dbReference>
<dbReference type="Proteomes" id="UP001058860">
    <property type="component" value="Chromosome"/>
</dbReference>
<dbReference type="InterPro" id="IPR001343">
    <property type="entry name" value="Hemolysn_Ca-bd"/>
</dbReference>
<sequence length="549" mass="52547">MLSPRLTLSVLLAVSLAAPVSASASSVSNDLSAPAVAGTAAVNSISIAPTAGALRFTENAVGGGGMTAGANCVTVTASSADCDVAESGTILVGLQGGSDNLFAGSLNSTPLFVNGGAGNDTVTAGGGDDILSGAAGGDTFNGGQGDDYYADTAQVLFGVDPGDGDDVFNGDGGNDTFDAGDNHTADGTGKGSDTFNGGVGIDTADYSGRSTPLTINVAAIGPDGAAGEGDTITNAERVLGGSAADAIAGGPDASTLAGGAGGDTLRGGAAADVLFGGTESDATGSGDDTLDGGGGADVLRGGDGVDAVSYATRGAPVSVSLDDAANDGQAGEGDNVRGDVEAIIGGAAGDTLTGSTGGNVIDGGGGGDTITGGDATDVIQGGEGDDGIQARDGAADAIACGTGTDSVVADTIDVVEADCEVVDRPAVAVAAPQVIIVPPAASSGGTVAALPATVQGGTVKPDKRGRIKVTVRCPVQLAACAGTLALRTTKPAKTLSTKAFKVPAGSARSVTFTLSKGLRAKVRRGARLRLRLVATVTGVTTNAAVTVRK</sequence>
<dbReference type="SUPFAM" id="SSF51120">
    <property type="entry name" value="beta-Roll"/>
    <property type="match status" value="3"/>
</dbReference>
<organism evidence="4 5">
    <name type="scientific">Svornostia abyssi</name>
    <dbReference type="NCBI Taxonomy" id="2898438"/>
    <lineage>
        <taxon>Bacteria</taxon>
        <taxon>Bacillati</taxon>
        <taxon>Actinomycetota</taxon>
        <taxon>Thermoleophilia</taxon>
        <taxon>Solirubrobacterales</taxon>
        <taxon>Baekduiaceae</taxon>
        <taxon>Svornostia</taxon>
    </lineage>
</organism>
<dbReference type="InterPro" id="IPR011049">
    <property type="entry name" value="Serralysin-like_metalloprot_C"/>
</dbReference>
<reference evidence="5" key="1">
    <citation type="submission" date="2021-11" db="EMBL/GenBank/DDBJ databases">
        <title>Cultivation dependent microbiological survey of springs from the worlds oldest radium mine currently devoted to the extraction of radon-saturated water.</title>
        <authorList>
            <person name="Kapinusova G."/>
            <person name="Smrhova T."/>
            <person name="Strejcek M."/>
            <person name="Suman J."/>
            <person name="Jani K."/>
            <person name="Pajer P."/>
            <person name="Uhlik O."/>
        </authorList>
    </citation>
    <scope>NUCLEOTIDE SEQUENCE [LARGE SCALE GENOMIC DNA]</scope>
    <source>
        <strain evidence="5">J379</strain>
    </source>
</reference>
<proteinExistence type="predicted"/>
<feature type="signal peptide" evidence="3">
    <location>
        <begin position="1"/>
        <end position="24"/>
    </location>
</feature>
<gene>
    <name evidence="4" type="ORF">LRS13_09290</name>
</gene>
<keyword evidence="5" id="KW-1185">Reference proteome</keyword>
<name>A0ABY5PLX6_9ACTN</name>
<keyword evidence="3" id="KW-0732">Signal</keyword>
<dbReference type="EMBL" id="CP088295">
    <property type="protein sequence ID" value="UUY05694.1"/>
    <property type="molecule type" value="Genomic_DNA"/>
</dbReference>
<comment type="subcellular location">
    <subcellularLocation>
        <location evidence="1">Secreted</location>
    </subcellularLocation>
</comment>
<dbReference type="Gene3D" id="2.150.10.10">
    <property type="entry name" value="Serralysin-like metalloprotease, C-terminal"/>
    <property type="match status" value="3"/>
</dbReference>
<evidence type="ECO:0000256" key="3">
    <source>
        <dbReference type="SAM" id="SignalP"/>
    </source>
</evidence>
<dbReference type="RefSeq" id="WP_353866139.1">
    <property type="nucleotide sequence ID" value="NZ_CP088295.1"/>
</dbReference>
<evidence type="ECO:0000256" key="1">
    <source>
        <dbReference type="ARBA" id="ARBA00004613"/>
    </source>
</evidence>
<dbReference type="PRINTS" id="PR00313">
    <property type="entry name" value="CABNDNGRPT"/>
</dbReference>
<feature type="chain" id="PRO_5045897046" evidence="3">
    <location>
        <begin position="25"/>
        <end position="549"/>
    </location>
</feature>
<keyword evidence="2" id="KW-0964">Secreted</keyword>
<accession>A0ABY5PLX6</accession>
<evidence type="ECO:0000313" key="5">
    <source>
        <dbReference type="Proteomes" id="UP001058860"/>
    </source>
</evidence>
<evidence type="ECO:0000313" key="4">
    <source>
        <dbReference type="EMBL" id="UUY05694.1"/>
    </source>
</evidence>
<dbReference type="PANTHER" id="PTHR38340:SF1">
    <property type="entry name" value="S-LAYER PROTEIN"/>
    <property type="match status" value="1"/>
</dbReference>
<dbReference type="InterPro" id="IPR050557">
    <property type="entry name" value="RTX_toxin/Mannuronan_C5-epim"/>
</dbReference>
<dbReference type="PANTHER" id="PTHR38340">
    <property type="entry name" value="S-LAYER PROTEIN"/>
    <property type="match status" value="1"/>
</dbReference>
<protein>
    <submittedName>
        <fullName evidence="4">Uncharacterized protein</fullName>
    </submittedName>
</protein>